<dbReference type="AlphaFoldDB" id="A5G4X2"/>
<dbReference type="Pfam" id="PF11453">
    <property type="entry name" value="DUF2950"/>
    <property type="match status" value="1"/>
</dbReference>
<evidence type="ECO:0008006" key="4">
    <source>
        <dbReference type="Google" id="ProtNLM"/>
    </source>
</evidence>
<sequence>MTVMKYCKDNLSRCLLILSAMLLILVLGVSALAASAGNKQKSFASPEKAVHNLIAALKGNDDKGLATVLGPGSQSLISSGDRVADRAGRAEFVRLYEEKNRIELEKPDKAVLSIGNQDYPVPIPVVKRGNAWLFDTRAGKEEILSRRIGRNELKAIDVAHAYVDAQREYAFNERGGVEVLEFAQKFLSTPGKQDGLYWKTQEGEEESPLGPLIAQAAREGYTKGKDDKPVPFHGYYFRILKAQESNADGGAFNYVVNGHMILGFALVAYPAQYGASGIMTFIVNHDGVVYQKNLGRNSAKVAAAMKLYDPDKSWRKVE</sequence>
<accession>A5G4X2</accession>
<protein>
    <recommendedName>
        <fullName evidence="4">DUF2950 domain-containing protein</fullName>
    </recommendedName>
</protein>
<feature type="chain" id="PRO_5002683229" description="DUF2950 domain-containing protein" evidence="1">
    <location>
        <begin position="34"/>
        <end position="318"/>
    </location>
</feature>
<evidence type="ECO:0000313" key="3">
    <source>
        <dbReference type="Proteomes" id="UP000006695"/>
    </source>
</evidence>
<organism evidence="2 3">
    <name type="scientific">Geotalea uraniireducens (strain Rf4)</name>
    <name type="common">Geobacter uraniireducens</name>
    <dbReference type="NCBI Taxonomy" id="351605"/>
    <lineage>
        <taxon>Bacteria</taxon>
        <taxon>Pseudomonadati</taxon>
        <taxon>Thermodesulfobacteriota</taxon>
        <taxon>Desulfuromonadia</taxon>
        <taxon>Geobacterales</taxon>
        <taxon>Geobacteraceae</taxon>
        <taxon>Geotalea</taxon>
    </lineage>
</organism>
<dbReference type="STRING" id="351605.Gura_2666"/>
<evidence type="ECO:0000256" key="1">
    <source>
        <dbReference type="SAM" id="SignalP"/>
    </source>
</evidence>
<dbReference type="EMBL" id="CP000698">
    <property type="protein sequence ID" value="ABQ26840.1"/>
    <property type="molecule type" value="Genomic_DNA"/>
</dbReference>
<name>A5G4X2_GEOUR</name>
<dbReference type="HOGENOM" id="CLU_078227_0_0_7"/>
<reference evidence="2 3" key="1">
    <citation type="submission" date="2007-05" db="EMBL/GenBank/DDBJ databases">
        <title>Complete sequence of Geobacter uraniireducens Rf4.</title>
        <authorList>
            <consortium name="US DOE Joint Genome Institute"/>
            <person name="Copeland A."/>
            <person name="Lucas S."/>
            <person name="Lapidus A."/>
            <person name="Barry K."/>
            <person name="Detter J.C."/>
            <person name="Glavina del Rio T."/>
            <person name="Hammon N."/>
            <person name="Israni S."/>
            <person name="Dalin E."/>
            <person name="Tice H."/>
            <person name="Pitluck S."/>
            <person name="Chertkov O."/>
            <person name="Brettin T."/>
            <person name="Bruce D."/>
            <person name="Han C."/>
            <person name="Schmutz J."/>
            <person name="Larimer F."/>
            <person name="Land M."/>
            <person name="Hauser L."/>
            <person name="Kyrpides N."/>
            <person name="Mikhailova N."/>
            <person name="Shelobolina E."/>
            <person name="Aklujkar M."/>
            <person name="Lovley D."/>
            <person name="Richardson P."/>
        </authorList>
    </citation>
    <scope>NUCLEOTIDE SEQUENCE [LARGE SCALE GENOMIC DNA]</scope>
    <source>
        <strain evidence="2 3">Rf4</strain>
    </source>
</reference>
<proteinExistence type="predicted"/>
<dbReference type="KEGG" id="gur:Gura_2666"/>
<keyword evidence="3" id="KW-1185">Reference proteome</keyword>
<dbReference type="InterPro" id="IPR021556">
    <property type="entry name" value="DUF2950"/>
</dbReference>
<dbReference type="Proteomes" id="UP000006695">
    <property type="component" value="Chromosome"/>
</dbReference>
<gene>
    <name evidence="2" type="ordered locus">Gura_2666</name>
</gene>
<dbReference type="RefSeq" id="WP_011939517.1">
    <property type="nucleotide sequence ID" value="NC_009483.1"/>
</dbReference>
<keyword evidence="1" id="KW-0732">Signal</keyword>
<evidence type="ECO:0000313" key="2">
    <source>
        <dbReference type="EMBL" id="ABQ26840.1"/>
    </source>
</evidence>
<feature type="signal peptide" evidence="1">
    <location>
        <begin position="1"/>
        <end position="33"/>
    </location>
</feature>